<feature type="binding site" evidence="3">
    <location>
        <position position="77"/>
    </location>
    <ligand>
        <name>Cu cation</name>
        <dbReference type="ChEBI" id="CHEBI:23378"/>
    </ligand>
</feature>
<dbReference type="PANTHER" id="PTHR12151:SF25">
    <property type="entry name" value="LINALOOL DEHYDRATASE_ISOMERASE DOMAIN-CONTAINING PROTEIN"/>
    <property type="match status" value="1"/>
</dbReference>
<gene>
    <name evidence="7" type="ORF">SAMN04488027_102183</name>
</gene>
<dbReference type="PANTHER" id="PTHR12151">
    <property type="entry name" value="ELECTRON TRANSPORT PROTIN SCO1/SENC FAMILY MEMBER"/>
    <property type="match status" value="1"/>
</dbReference>
<dbReference type="InterPro" id="IPR013766">
    <property type="entry name" value="Thioredoxin_domain"/>
</dbReference>
<feature type="binding site" evidence="3">
    <location>
        <position position="81"/>
    </location>
    <ligand>
        <name>Cu cation</name>
        <dbReference type="ChEBI" id="CHEBI:23378"/>
    </ligand>
</feature>
<feature type="disulfide bond" description="Redox-active" evidence="4">
    <location>
        <begin position="77"/>
        <end position="81"/>
    </location>
</feature>
<evidence type="ECO:0000256" key="1">
    <source>
        <dbReference type="ARBA" id="ARBA00010996"/>
    </source>
</evidence>
<name>A0A1G7UNE4_9FLAO</name>
<evidence type="ECO:0000313" key="8">
    <source>
        <dbReference type="Proteomes" id="UP000199296"/>
    </source>
</evidence>
<keyword evidence="8" id="KW-1185">Reference proteome</keyword>
<dbReference type="PROSITE" id="PS51352">
    <property type="entry name" value="THIOREDOXIN_2"/>
    <property type="match status" value="1"/>
</dbReference>
<evidence type="ECO:0000256" key="2">
    <source>
        <dbReference type="ARBA" id="ARBA00023008"/>
    </source>
</evidence>
<evidence type="ECO:0000313" key="7">
    <source>
        <dbReference type="EMBL" id="SDG49023.1"/>
    </source>
</evidence>
<evidence type="ECO:0000256" key="3">
    <source>
        <dbReference type="PIRSR" id="PIRSR603782-1"/>
    </source>
</evidence>
<keyword evidence="2 3" id="KW-0186">Copper</keyword>
<dbReference type="GO" id="GO:0046872">
    <property type="term" value="F:metal ion binding"/>
    <property type="evidence" value="ECO:0007669"/>
    <property type="project" value="UniProtKB-KW"/>
</dbReference>
<keyword evidence="4" id="KW-1015">Disulfide bond</keyword>
<dbReference type="Gene3D" id="3.40.30.10">
    <property type="entry name" value="Glutaredoxin"/>
    <property type="match status" value="1"/>
</dbReference>
<dbReference type="Proteomes" id="UP000199296">
    <property type="component" value="Unassembled WGS sequence"/>
</dbReference>
<dbReference type="EMBL" id="FNCW01000002">
    <property type="protein sequence ID" value="SDG49023.1"/>
    <property type="molecule type" value="Genomic_DNA"/>
</dbReference>
<protein>
    <submittedName>
        <fullName evidence="7">Protein SCO1/2</fullName>
    </submittedName>
</protein>
<feature type="binding site" evidence="3">
    <location>
        <position position="166"/>
    </location>
    <ligand>
        <name>Cu cation</name>
        <dbReference type="ChEBI" id="CHEBI:23378"/>
    </ligand>
</feature>
<dbReference type="CDD" id="cd02968">
    <property type="entry name" value="SCO"/>
    <property type="match status" value="1"/>
</dbReference>
<reference evidence="7 8" key="1">
    <citation type="submission" date="2016-10" db="EMBL/GenBank/DDBJ databases">
        <authorList>
            <person name="de Groot N.N."/>
        </authorList>
    </citation>
    <scope>NUCLEOTIDE SEQUENCE [LARGE SCALE GENOMIC DNA]</scope>
    <source>
        <strain evidence="7 8">DSM 19803</strain>
    </source>
</reference>
<keyword evidence="3" id="KW-0479">Metal-binding</keyword>
<evidence type="ECO:0000256" key="5">
    <source>
        <dbReference type="SAM" id="Phobius"/>
    </source>
</evidence>
<proteinExistence type="inferred from homology"/>
<dbReference type="OrthoDB" id="9811998at2"/>
<dbReference type="SUPFAM" id="SSF52833">
    <property type="entry name" value="Thioredoxin-like"/>
    <property type="match status" value="1"/>
</dbReference>
<comment type="similarity">
    <text evidence="1">Belongs to the SCO1/2 family.</text>
</comment>
<keyword evidence="5" id="KW-0472">Membrane</keyword>
<keyword evidence="5" id="KW-0812">Transmembrane</keyword>
<sequence>MKKYSYVGISLVVLVFGIWVVSEILSRNSEESLVYIEIDGERKKVPEFELINQNKDTISSEDYLGKVYVVEFFFATCPTICPVMNENLLEVQDEFYGNMDFGIASITINPEHDTPEVLKDYAEELGVKHPHWNFLTGDKNEIYTLANQGFNIYAQESENAEGGFEHSGFFALIDQEGYIRSRTDEAGNPIIFYQGSVPRDETSGESHETQQIDMLIEDIGILLK</sequence>
<evidence type="ECO:0000259" key="6">
    <source>
        <dbReference type="PROSITE" id="PS51352"/>
    </source>
</evidence>
<feature type="domain" description="Thioredoxin" evidence="6">
    <location>
        <begin position="39"/>
        <end position="217"/>
    </location>
</feature>
<dbReference type="STRING" id="470826.SAMN04488027_102183"/>
<evidence type="ECO:0000256" key="4">
    <source>
        <dbReference type="PIRSR" id="PIRSR603782-2"/>
    </source>
</evidence>
<accession>A0A1G7UNE4</accession>
<dbReference type="InterPro" id="IPR003782">
    <property type="entry name" value="SCO1/SenC"/>
</dbReference>
<dbReference type="RefSeq" id="WP_093365223.1">
    <property type="nucleotide sequence ID" value="NZ_FNCW01000002.1"/>
</dbReference>
<dbReference type="AlphaFoldDB" id="A0A1G7UNE4"/>
<organism evidence="7 8">
    <name type="scientific">Psychroflexus sediminis</name>
    <dbReference type="NCBI Taxonomy" id="470826"/>
    <lineage>
        <taxon>Bacteria</taxon>
        <taxon>Pseudomonadati</taxon>
        <taxon>Bacteroidota</taxon>
        <taxon>Flavobacteriia</taxon>
        <taxon>Flavobacteriales</taxon>
        <taxon>Flavobacteriaceae</taxon>
        <taxon>Psychroflexus</taxon>
    </lineage>
</organism>
<dbReference type="InterPro" id="IPR036249">
    <property type="entry name" value="Thioredoxin-like_sf"/>
</dbReference>
<feature type="transmembrane region" description="Helical" evidence="5">
    <location>
        <begin position="6"/>
        <end position="25"/>
    </location>
</feature>
<keyword evidence="5" id="KW-1133">Transmembrane helix</keyword>
<dbReference type="Pfam" id="PF02630">
    <property type="entry name" value="SCO1-SenC"/>
    <property type="match status" value="1"/>
</dbReference>